<keyword evidence="3" id="KW-1185">Reference proteome</keyword>
<feature type="region of interest" description="Disordered" evidence="1">
    <location>
        <begin position="162"/>
        <end position="304"/>
    </location>
</feature>
<dbReference type="RefSeq" id="XP_025570946.1">
    <property type="nucleotide sequence ID" value="XM_025721722.1"/>
</dbReference>
<evidence type="ECO:0000313" key="2">
    <source>
        <dbReference type="EMBL" id="RAK96618.1"/>
    </source>
</evidence>
<reference evidence="2 3" key="1">
    <citation type="submission" date="2018-02" db="EMBL/GenBank/DDBJ databases">
        <title>The genomes of Aspergillus section Nigri reveals drivers in fungal speciation.</title>
        <authorList>
            <consortium name="DOE Joint Genome Institute"/>
            <person name="Vesth T.C."/>
            <person name="Nybo J."/>
            <person name="Theobald S."/>
            <person name="Brandl J."/>
            <person name="Frisvad J.C."/>
            <person name="Nielsen K.F."/>
            <person name="Lyhne E.K."/>
            <person name="Kogle M.E."/>
            <person name="Kuo A."/>
            <person name="Riley R."/>
            <person name="Clum A."/>
            <person name="Nolan M."/>
            <person name="Lipzen A."/>
            <person name="Salamov A."/>
            <person name="Henrissat B."/>
            <person name="Wiebenga A."/>
            <person name="De vries R.P."/>
            <person name="Grigoriev I.V."/>
            <person name="Mortensen U.H."/>
            <person name="Andersen M.R."/>
            <person name="Baker S.E."/>
        </authorList>
    </citation>
    <scope>NUCLEOTIDE SEQUENCE [LARGE SCALE GENOMIC DNA]</scope>
    <source>
        <strain evidence="2 3">CBS 121593</strain>
    </source>
</reference>
<protein>
    <submittedName>
        <fullName evidence="2">Uncharacterized protein</fullName>
    </submittedName>
</protein>
<proteinExistence type="predicted"/>
<dbReference type="AlphaFoldDB" id="A0A395GNU3"/>
<evidence type="ECO:0000256" key="1">
    <source>
        <dbReference type="SAM" id="MobiDB-lite"/>
    </source>
</evidence>
<dbReference type="VEuPathDB" id="FungiDB:BO80DRAFT_449078"/>
<dbReference type="GeneID" id="37226587"/>
<dbReference type="Proteomes" id="UP000249402">
    <property type="component" value="Unassembled WGS sequence"/>
</dbReference>
<organism evidence="2 3">
    <name type="scientific">Aspergillus ibericus CBS 121593</name>
    <dbReference type="NCBI Taxonomy" id="1448316"/>
    <lineage>
        <taxon>Eukaryota</taxon>
        <taxon>Fungi</taxon>
        <taxon>Dikarya</taxon>
        <taxon>Ascomycota</taxon>
        <taxon>Pezizomycotina</taxon>
        <taxon>Eurotiomycetes</taxon>
        <taxon>Eurotiomycetidae</taxon>
        <taxon>Eurotiales</taxon>
        <taxon>Aspergillaceae</taxon>
        <taxon>Aspergillus</taxon>
        <taxon>Aspergillus subgen. Circumdati</taxon>
    </lineage>
</organism>
<gene>
    <name evidence="2" type="ORF">BO80DRAFT_449078</name>
</gene>
<accession>A0A395GNU3</accession>
<sequence length="544" mass="61061">MCQYIYHHFIGCGHIGCFSLDTCFDMMNALRISTPPPSHGVTAAHDLLPLSCPTACPQCERESTEREPDNSTGSKNSYIQLEGLSANTLKVVSHMEISLSPEYPASDSSFVHVGLPSQLEPYEPAPSVEVRSLESDEEQAFTPCSSPRPSTRVSTISWMEQNDDNSQCIPPLHRTECTSENTRGSKYTFYDSASETEDEEEEDETVEEKGKEEGNHPVNPYIRLTSPSEESHRFEQAFDEPLLHDSQLYDDVEPSPPLRFTKTPARLSSPSKSPHRLERPVEAPLKVSDLYNDSKPTEQPTSVKMSARLKSAFRSPHLLQRPVEASLRVSELNSDCGPSSLPRFAKMSTRMDPPSEAPNQPQGAFETPVFRSDMDKNSEPSQRPRPVKMSARLSYPFRPPPLLERSTEAPLRLSDLSQDSEPSPRPRFPSQAGIMHPRPTRRYIQWMTRLSSAAESAPKTFILPNPRLVEPDIKPHSPLQPYAGSYDTRSDSPDRWNEALASYRRYHAPDYPPKYGNNYWNRKLDKVVGASRRLAGALSSGWGS</sequence>
<feature type="region of interest" description="Disordered" evidence="1">
    <location>
        <begin position="462"/>
        <end position="494"/>
    </location>
</feature>
<name>A0A395GNU3_9EURO</name>
<feature type="compositionally biased region" description="Acidic residues" evidence="1">
    <location>
        <begin position="194"/>
        <end position="206"/>
    </location>
</feature>
<feature type="region of interest" description="Disordered" evidence="1">
    <location>
        <begin position="329"/>
        <end position="439"/>
    </location>
</feature>
<evidence type="ECO:0000313" key="3">
    <source>
        <dbReference type="Proteomes" id="UP000249402"/>
    </source>
</evidence>
<dbReference type="OrthoDB" id="4511119at2759"/>
<dbReference type="EMBL" id="KZ824472">
    <property type="protein sequence ID" value="RAK96618.1"/>
    <property type="molecule type" value="Genomic_DNA"/>
</dbReference>